<gene>
    <name evidence="9" type="ORF">MWN33_03485</name>
</gene>
<dbReference type="GO" id="GO:0005524">
    <property type="term" value="F:ATP binding"/>
    <property type="evidence" value="ECO:0007669"/>
    <property type="project" value="UniProtKB-KW"/>
</dbReference>
<dbReference type="InterPro" id="IPR013611">
    <property type="entry name" value="Transp-assoc_OB_typ2"/>
</dbReference>
<dbReference type="PANTHER" id="PTHR43875:SF15">
    <property type="entry name" value="TREHALOSE IMPORT ATP-BINDING PROTEIN SUGC"/>
    <property type="match status" value="1"/>
</dbReference>
<evidence type="ECO:0000256" key="5">
    <source>
        <dbReference type="ARBA" id="ARBA00022840"/>
    </source>
</evidence>
<dbReference type="Pfam" id="PF08402">
    <property type="entry name" value="TOBE_2"/>
    <property type="match status" value="1"/>
</dbReference>
<feature type="domain" description="ABC transporter" evidence="8">
    <location>
        <begin position="4"/>
        <end position="234"/>
    </location>
</feature>
<keyword evidence="10" id="KW-1185">Reference proteome</keyword>
<dbReference type="Gene3D" id="3.40.50.300">
    <property type="entry name" value="P-loop containing nucleotide triphosphate hydrolases"/>
    <property type="match status" value="1"/>
</dbReference>
<evidence type="ECO:0000256" key="6">
    <source>
        <dbReference type="ARBA" id="ARBA00022967"/>
    </source>
</evidence>
<evidence type="ECO:0000313" key="9">
    <source>
        <dbReference type="EMBL" id="MCK0207091.1"/>
    </source>
</evidence>
<dbReference type="InterPro" id="IPR017871">
    <property type="entry name" value="ABC_transporter-like_CS"/>
</dbReference>
<evidence type="ECO:0000256" key="3">
    <source>
        <dbReference type="ARBA" id="ARBA00022475"/>
    </source>
</evidence>
<dbReference type="InterPro" id="IPR027417">
    <property type="entry name" value="P-loop_NTPase"/>
</dbReference>
<dbReference type="SUPFAM" id="SSF50331">
    <property type="entry name" value="MOP-like"/>
    <property type="match status" value="1"/>
</dbReference>
<evidence type="ECO:0000259" key="8">
    <source>
        <dbReference type="PROSITE" id="PS50893"/>
    </source>
</evidence>
<dbReference type="RefSeq" id="WP_247198802.1">
    <property type="nucleotide sequence ID" value="NZ_JALKCG010000001.1"/>
</dbReference>
<dbReference type="PROSITE" id="PS00211">
    <property type="entry name" value="ABC_TRANSPORTER_1"/>
    <property type="match status" value="1"/>
</dbReference>
<dbReference type="EMBL" id="JALKCG010000001">
    <property type="protein sequence ID" value="MCK0207091.1"/>
    <property type="molecule type" value="Genomic_DNA"/>
</dbReference>
<keyword evidence="4" id="KW-0547">Nucleotide-binding</keyword>
<keyword evidence="7" id="KW-0472">Membrane</keyword>
<keyword evidence="5 9" id="KW-0067">ATP-binding</keyword>
<dbReference type="PANTHER" id="PTHR43875">
    <property type="entry name" value="MALTODEXTRIN IMPORT ATP-BINDING PROTEIN MSMX"/>
    <property type="match status" value="1"/>
</dbReference>
<dbReference type="InterPro" id="IPR012340">
    <property type="entry name" value="NA-bd_OB-fold"/>
</dbReference>
<dbReference type="SMART" id="SM00382">
    <property type="entry name" value="AAA"/>
    <property type="match status" value="1"/>
</dbReference>
<protein>
    <submittedName>
        <fullName evidence="9">ABC transporter ATP-binding protein</fullName>
    </submittedName>
</protein>
<keyword evidence="6" id="KW-1278">Translocase</keyword>
<name>A0ABT0DII2_9HYPH</name>
<dbReference type="PROSITE" id="PS50893">
    <property type="entry name" value="ABC_TRANSPORTER_2"/>
    <property type="match status" value="1"/>
</dbReference>
<sequence length="370" mass="40622">MAEIRVDHLRKAFGEFVAVQDSSFTVEDGAFLALLGPSGCGKTTTLRMIAGLELPTGGTISLAGEDVTYKRASERDIAFVFQLFALYPHMNVRRNIGFPLLAQGVPKAEIRTRVEETARLLQIDHILDRPVSGLAGGDRQRVALGRAIVRRPKCFLMDEPLGTLDAEFREVMVRELRELHNRIHATTVYVTHDQIEAMAMADRIAVMNHGVIEQFGTPQQIYDRPASMYVADFIGSPPMNFIRFDAGLPKGARTARIGAAEIEMPALRAEVAPGALALGVRPEHIRFSDASPLRGAIYGTEYLGTNQIVTVETQGGLVRARLPAGQSYRIGEPVGLSFKSERLSLFDARSGRVIPSVLHEGALRREARHG</sequence>
<reference evidence="10" key="1">
    <citation type="submission" date="2023-07" db="EMBL/GenBank/DDBJ databases">
        <title>Ancylobacter moscoviensis sp. nov., facultatively methylotrophic bacteria from activated sludge and the reclassification of Starkeya novella (Starkey 1934) Kelly et al. 2000 as Ancylobacter novellus comb. nov., Starkeya koreensis Im et al. 2006 as Ancylobacter koreensis comb.nov., Angulomicrobium tetraedrale Vasil'eva et al. 1986 as Ancylobacter tetraedralis comb. nov., Angulomicrobium amanitiforme Fritz et al. 2004 as Ancylobacter amanitiformis comb. nov. and Methylorhabdus multivorans Doronina et al. 1996 as Ancylobacter multivorans comb. nov. and emended description of the genus Ancylobacter.</title>
        <authorList>
            <person name="Doronina N."/>
            <person name="Chemodurova A."/>
            <person name="Grouzdev D."/>
            <person name="Koziaeva V."/>
            <person name="Shi W."/>
            <person name="Wu L."/>
            <person name="Kaparullina E."/>
        </authorList>
    </citation>
    <scope>NUCLEOTIDE SEQUENCE [LARGE SCALE GENOMIC DNA]</scope>
    <source>
        <strain evidence="10">Jip08</strain>
    </source>
</reference>
<keyword evidence="2" id="KW-0813">Transport</keyword>
<evidence type="ECO:0000313" key="10">
    <source>
        <dbReference type="Proteomes" id="UP001202867"/>
    </source>
</evidence>
<accession>A0ABT0DII2</accession>
<organism evidence="9 10">
    <name type="scientific">Ancylobacter koreensis</name>
    <dbReference type="NCBI Taxonomy" id="266121"/>
    <lineage>
        <taxon>Bacteria</taxon>
        <taxon>Pseudomonadati</taxon>
        <taxon>Pseudomonadota</taxon>
        <taxon>Alphaproteobacteria</taxon>
        <taxon>Hyphomicrobiales</taxon>
        <taxon>Xanthobacteraceae</taxon>
        <taxon>Ancylobacter</taxon>
    </lineage>
</organism>
<dbReference type="InterPro" id="IPR003439">
    <property type="entry name" value="ABC_transporter-like_ATP-bd"/>
</dbReference>
<dbReference type="InterPro" id="IPR047641">
    <property type="entry name" value="ABC_transpr_MalK/UgpC-like"/>
</dbReference>
<evidence type="ECO:0000256" key="4">
    <source>
        <dbReference type="ARBA" id="ARBA00022741"/>
    </source>
</evidence>
<evidence type="ECO:0000256" key="7">
    <source>
        <dbReference type="ARBA" id="ARBA00023136"/>
    </source>
</evidence>
<dbReference type="SUPFAM" id="SSF52540">
    <property type="entry name" value="P-loop containing nucleoside triphosphate hydrolases"/>
    <property type="match status" value="1"/>
</dbReference>
<keyword evidence="3" id="KW-1003">Cell membrane</keyword>
<dbReference type="Pfam" id="PF00005">
    <property type="entry name" value="ABC_tran"/>
    <property type="match status" value="1"/>
</dbReference>
<proteinExistence type="inferred from homology"/>
<dbReference type="Gene3D" id="2.40.50.100">
    <property type="match status" value="1"/>
</dbReference>
<dbReference type="InterPro" id="IPR008995">
    <property type="entry name" value="Mo/tungstate-bd_C_term_dom"/>
</dbReference>
<evidence type="ECO:0000256" key="2">
    <source>
        <dbReference type="ARBA" id="ARBA00022448"/>
    </source>
</evidence>
<comment type="similarity">
    <text evidence="1">Belongs to the ABC transporter superfamily.</text>
</comment>
<comment type="caution">
    <text evidence="9">The sequence shown here is derived from an EMBL/GenBank/DDBJ whole genome shotgun (WGS) entry which is preliminary data.</text>
</comment>
<dbReference type="Proteomes" id="UP001202867">
    <property type="component" value="Unassembled WGS sequence"/>
</dbReference>
<dbReference type="Gene3D" id="2.40.50.140">
    <property type="entry name" value="Nucleic acid-binding proteins"/>
    <property type="match status" value="1"/>
</dbReference>
<dbReference type="InterPro" id="IPR003593">
    <property type="entry name" value="AAA+_ATPase"/>
</dbReference>
<evidence type="ECO:0000256" key="1">
    <source>
        <dbReference type="ARBA" id="ARBA00005417"/>
    </source>
</evidence>